<organism evidence="2 3">
    <name type="scientific">Sulfurifustis variabilis</name>
    <dbReference type="NCBI Taxonomy" id="1675686"/>
    <lineage>
        <taxon>Bacteria</taxon>
        <taxon>Pseudomonadati</taxon>
        <taxon>Pseudomonadota</taxon>
        <taxon>Gammaproteobacteria</taxon>
        <taxon>Acidiferrobacterales</taxon>
        <taxon>Acidiferrobacteraceae</taxon>
        <taxon>Sulfurifustis</taxon>
    </lineage>
</organism>
<dbReference type="EMBL" id="AP014936">
    <property type="protein sequence ID" value="BAU48260.1"/>
    <property type="molecule type" value="Genomic_DNA"/>
</dbReference>
<keyword evidence="2" id="KW-0540">Nuclease</keyword>
<dbReference type="Pfam" id="PF10108">
    <property type="entry name" value="DNA_pol_B_exo2"/>
    <property type="match status" value="1"/>
</dbReference>
<gene>
    <name evidence="2" type="ORF">SVA_1703</name>
</gene>
<reference evidence="2 3" key="1">
    <citation type="submission" date="2015-08" db="EMBL/GenBank/DDBJ databases">
        <title>Complete genome sequence of Sulfurifustis variabilis.</title>
        <authorList>
            <person name="Miura A."/>
            <person name="Kojima H."/>
            <person name="Fukui M."/>
        </authorList>
    </citation>
    <scope>NUCLEOTIDE SEQUENCE [LARGE SCALE GENOMIC DNA]</scope>
    <source>
        <strain evidence="3">skN76</strain>
    </source>
</reference>
<dbReference type="InterPro" id="IPR019288">
    <property type="entry name" value="3'-5'_exonuclease_PolB-like"/>
</dbReference>
<sequence length="261" mass="29921">MNILAFDIETIPDVEAGRRLYGLDDLSDADMARVMAMKRREQTGESEFLRHHLHRIAAISAVLRRGDALRIWSLGEPGSDERELIQRFFDGVEKYSPTLVSWNGCGFDLPVLHYRALRHGVPAPRYWETGAEDQSFRFNNYVNRYHERHTDLMDVLSAYQARASAPLDEIAVLLGFPGKMGRSGAHVWDQYQAGQIDDIRNYCETDALNTYLIYLRYELMRGNLDAAGYEREIELVRATLRSCDRPHLHGFLNAWEGGRAA</sequence>
<keyword evidence="2" id="KW-0269">Exonuclease</keyword>
<dbReference type="GO" id="GO:0004527">
    <property type="term" value="F:exonuclease activity"/>
    <property type="evidence" value="ECO:0007669"/>
    <property type="project" value="UniProtKB-KW"/>
</dbReference>
<dbReference type="SUPFAM" id="SSF53098">
    <property type="entry name" value="Ribonuclease H-like"/>
    <property type="match status" value="1"/>
</dbReference>
<dbReference type="AlphaFoldDB" id="A0A1B4V3Z1"/>
<dbReference type="Gene3D" id="3.30.420.10">
    <property type="entry name" value="Ribonuclease H-like superfamily/Ribonuclease H"/>
    <property type="match status" value="1"/>
</dbReference>
<dbReference type="OrthoDB" id="13288at2"/>
<proteinExistence type="predicted"/>
<dbReference type="RefSeq" id="WP_096460794.1">
    <property type="nucleotide sequence ID" value="NZ_AP014936.1"/>
</dbReference>
<name>A0A1B4V3Z1_9GAMM</name>
<dbReference type="CDD" id="cd05782">
    <property type="entry name" value="DNA_polB_like1_exo"/>
    <property type="match status" value="1"/>
</dbReference>
<protein>
    <submittedName>
        <fullName evidence="2">3'-5' exonuclease</fullName>
    </submittedName>
</protein>
<evidence type="ECO:0000313" key="3">
    <source>
        <dbReference type="Proteomes" id="UP000218899"/>
    </source>
</evidence>
<dbReference type="Proteomes" id="UP000218899">
    <property type="component" value="Chromosome"/>
</dbReference>
<dbReference type="GO" id="GO:0003676">
    <property type="term" value="F:nucleic acid binding"/>
    <property type="evidence" value="ECO:0007669"/>
    <property type="project" value="InterPro"/>
</dbReference>
<evidence type="ECO:0000313" key="2">
    <source>
        <dbReference type="EMBL" id="BAU48260.1"/>
    </source>
</evidence>
<keyword evidence="3" id="KW-1185">Reference proteome</keyword>
<dbReference type="InterPro" id="IPR036397">
    <property type="entry name" value="RNaseH_sf"/>
</dbReference>
<dbReference type="KEGG" id="sva:SVA_1703"/>
<evidence type="ECO:0000259" key="1">
    <source>
        <dbReference type="Pfam" id="PF10108"/>
    </source>
</evidence>
<accession>A0A1B4V3Z1</accession>
<dbReference type="InterPro" id="IPR012337">
    <property type="entry name" value="RNaseH-like_sf"/>
</dbReference>
<keyword evidence="2" id="KW-0378">Hydrolase</keyword>
<feature type="domain" description="Predicted 3'-5' exonuclease PolB-like" evidence="1">
    <location>
        <begin position="46"/>
        <end position="255"/>
    </location>
</feature>